<dbReference type="InterPro" id="IPR012349">
    <property type="entry name" value="Split_barrel_FMN-bd"/>
</dbReference>
<gene>
    <name evidence="1" type="ORF">SAMN05428963_104147</name>
</gene>
<keyword evidence="2" id="KW-1185">Reference proteome</keyword>
<evidence type="ECO:0000313" key="1">
    <source>
        <dbReference type="EMBL" id="SJZ94760.1"/>
    </source>
</evidence>
<sequence>MVFIHPDLAEFIASPVMIVIGTRDRANRPDIGRGIGAWTTADATGLQIIVSAWQYGGTIDNLRSNGAAALTFVRPSDYVCYQIKGRASIGEIGPAGLALSARYIAAMSEALARLGVAPEMSGVWLASREPTLFQVTPEAVFLQTPGPGAGTALAGSP</sequence>
<accession>A0A1T4PT94</accession>
<dbReference type="EMBL" id="FUXL01000004">
    <property type="protein sequence ID" value="SJZ94760.1"/>
    <property type="molecule type" value="Genomic_DNA"/>
</dbReference>
<dbReference type="AlphaFoldDB" id="A0A1T4PT94"/>
<dbReference type="Proteomes" id="UP000190135">
    <property type="component" value="Unassembled WGS sequence"/>
</dbReference>
<name>A0A1T4PT94_9HYPH</name>
<organism evidence="1 2">
    <name type="scientific">Consotaella salsifontis</name>
    <dbReference type="NCBI Taxonomy" id="1365950"/>
    <lineage>
        <taxon>Bacteria</taxon>
        <taxon>Pseudomonadati</taxon>
        <taxon>Pseudomonadota</taxon>
        <taxon>Alphaproteobacteria</taxon>
        <taxon>Hyphomicrobiales</taxon>
        <taxon>Aurantimonadaceae</taxon>
        <taxon>Consotaella</taxon>
    </lineage>
</organism>
<evidence type="ECO:0000313" key="2">
    <source>
        <dbReference type="Proteomes" id="UP000190135"/>
    </source>
</evidence>
<dbReference type="Gene3D" id="2.30.110.10">
    <property type="entry name" value="Electron Transport, Fmn-binding Protein, Chain A"/>
    <property type="match status" value="1"/>
</dbReference>
<reference evidence="1 2" key="1">
    <citation type="submission" date="2017-02" db="EMBL/GenBank/DDBJ databases">
        <authorList>
            <person name="Peterson S.W."/>
        </authorList>
    </citation>
    <scope>NUCLEOTIDE SEQUENCE [LARGE SCALE GENOMIC DNA]</scope>
    <source>
        <strain evidence="1 2">USBA 369</strain>
    </source>
</reference>
<protein>
    <submittedName>
        <fullName evidence="1">Pyridoxamine 5'-phosphate oxidase</fullName>
    </submittedName>
</protein>
<proteinExistence type="predicted"/>
<dbReference type="SUPFAM" id="SSF50475">
    <property type="entry name" value="FMN-binding split barrel"/>
    <property type="match status" value="1"/>
</dbReference>
<dbReference type="STRING" id="1365950.SAMN05428963_104147"/>